<dbReference type="InParanoid" id="A0A0Q9WKT3"/>
<proteinExistence type="predicted"/>
<keyword evidence="3" id="KW-1185">Reference proteome</keyword>
<feature type="region of interest" description="Disordered" evidence="1">
    <location>
        <begin position="1"/>
        <end position="34"/>
    </location>
</feature>
<dbReference type="Proteomes" id="UP000008792">
    <property type="component" value="Unassembled WGS sequence"/>
</dbReference>
<name>A0A0Q9WKT3_DROVI</name>
<sequence>MKFYTQPDTLLTQPLTRPPVSMERTTIRGKRQGQLTSTLTPECYLIPPEVLGVVGIGGKTLFTARL</sequence>
<evidence type="ECO:0000313" key="2">
    <source>
        <dbReference type="EMBL" id="KRF85258.1"/>
    </source>
</evidence>
<dbReference type="AlphaFoldDB" id="A0A0Q9WKT3"/>
<feature type="compositionally biased region" description="Low complexity" evidence="1">
    <location>
        <begin position="1"/>
        <end position="19"/>
    </location>
</feature>
<protein>
    <submittedName>
        <fullName evidence="2">Uncharacterized protein</fullName>
    </submittedName>
</protein>
<reference evidence="2 3" key="1">
    <citation type="journal article" date="2007" name="Nature">
        <title>Evolution of genes and genomes on the Drosophila phylogeny.</title>
        <authorList>
            <consortium name="Drosophila 12 Genomes Consortium"/>
            <person name="Clark A.G."/>
            <person name="Eisen M.B."/>
            <person name="Smith D.R."/>
            <person name="Bergman C.M."/>
            <person name="Oliver B."/>
            <person name="Markow T.A."/>
            <person name="Kaufman T.C."/>
            <person name="Kellis M."/>
            <person name="Gelbart W."/>
            <person name="Iyer V.N."/>
            <person name="Pollard D.A."/>
            <person name="Sackton T.B."/>
            <person name="Larracuente A.M."/>
            <person name="Singh N.D."/>
            <person name="Abad J.P."/>
            <person name="Abt D.N."/>
            <person name="Adryan B."/>
            <person name="Aguade M."/>
            <person name="Akashi H."/>
            <person name="Anderson W.W."/>
            <person name="Aquadro C.F."/>
            <person name="Ardell D.H."/>
            <person name="Arguello R."/>
            <person name="Artieri C.G."/>
            <person name="Barbash D.A."/>
            <person name="Barker D."/>
            <person name="Barsanti P."/>
            <person name="Batterham P."/>
            <person name="Batzoglou S."/>
            <person name="Begun D."/>
            <person name="Bhutkar A."/>
            <person name="Blanco E."/>
            <person name="Bosak S.A."/>
            <person name="Bradley R.K."/>
            <person name="Brand A.D."/>
            <person name="Brent M.R."/>
            <person name="Brooks A.N."/>
            <person name="Brown R.H."/>
            <person name="Butlin R.K."/>
            <person name="Caggese C."/>
            <person name="Calvi B.R."/>
            <person name="Bernardo de Carvalho A."/>
            <person name="Caspi A."/>
            <person name="Castrezana S."/>
            <person name="Celniker S.E."/>
            <person name="Chang J.L."/>
            <person name="Chapple C."/>
            <person name="Chatterji S."/>
            <person name="Chinwalla A."/>
            <person name="Civetta A."/>
            <person name="Clifton S.W."/>
            <person name="Comeron J.M."/>
            <person name="Costello J.C."/>
            <person name="Coyne J.A."/>
            <person name="Daub J."/>
            <person name="David R.G."/>
            <person name="Delcher A.L."/>
            <person name="Delehaunty K."/>
            <person name="Do C.B."/>
            <person name="Ebling H."/>
            <person name="Edwards K."/>
            <person name="Eickbush T."/>
            <person name="Evans J.D."/>
            <person name="Filipski A."/>
            <person name="Findeiss S."/>
            <person name="Freyhult E."/>
            <person name="Fulton L."/>
            <person name="Fulton R."/>
            <person name="Garcia A.C."/>
            <person name="Gardiner A."/>
            <person name="Garfield D.A."/>
            <person name="Garvin B.E."/>
            <person name="Gibson G."/>
            <person name="Gilbert D."/>
            <person name="Gnerre S."/>
            <person name="Godfrey J."/>
            <person name="Good R."/>
            <person name="Gotea V."/>
            <person name="Gravely B."/>
            <person name="Greenberg A.J."/>
            <person name="Griffiths-Jones S."/>
            <person name="Gross S."/>
            <person name="Guigo R."/>
            <person name="Gustafson E.A."/>
            <person name="Haerty W."/>
            <person name="Hahn M.W."/>
            <person name="Halligan D.L."/>
            <person name="Halpern A.L."/>
            <person name="Halter G.M."/>
            <person name="Han M.V."/>
            <person name="Heger A."/>
            <person name="Hillier L."/>
            <person name="Hinrichs A.S."/>
            <person name="Holmes I."/>
            <person name="Hoskins R.A."/>
            <person name="Hubisz M.J."/>
            <person name="Hultmark D."/>
            <person name="Huntley M.A."/>
            <person name="Jaffe D.B."/>
            <person name="Jagadeeshan S."/>
            <person name="Jeck W.R."/>
            <person name="Johnson J."/>
            <person name="Jones C.D."/>
            <person name="Jordan W.C."/>
            <person name="Karpen G.H."/>
            <person name="Kataoka E."/>
            <person name="Keightley P.D."/>
            <person name="Kheradpour P."/>
            <person name="Kirkness E.F."/>
            <person name="Koerich L.B."/>
            <person name="Kristiansen K."/>
            <person name="Kudrna D."/>
            <person name="Kulathinal R.J."/>
            <person name="Kumar S."/>
            <person name="Kwok R."/>
            <person name="Lander E."/>
            <person name="Langley C.H."/>
            <person name="Lapoint R."/>
            <person name="Lazzaro B.P."/>
            <person name="Lee S.J."/>
            <person name="Levesque L."/>
            <person name="Li R."/>
            <person name="Lin C.F."/>
            <person name="Lin M.F."/>
            <person name="Lindblad-Toh K."/>
            <person name="Llopart A."/>
            <person name="Long M."/>
            <person name="Low L."/>
            <person name="Lozovsky E."/>
            <person name="Lu J."/>
            <person name="Luo M."/>
            <person name="Machado C.A."/>
            <person name="Makalowski W."/>
            <person name="Marzo M."/>
            <person name="Matsuda M."/>
            <person name="Matzkin L."/>
            <person name="McAllister B."/>
            <person name="McBride C.S."/>
            <person name="McKernan B."/>
            <person name="McKernan K."/>
            <person name="Mendez-Lago M."/>
            <person name="Minx P."/>
            <person name="Mollenhauer M.U."/>
            <person name="Montooth K."/>
            <person name="Mount S.M."/>
            <person name="Mu X."/>
            <person name="Myers E."/>
            <person name="Negre B."/>
            <person name="Newfeld S."/>
            <person name="Nielsen R."/>
            <person name="Noor M.A."/>
            <person name="O'Grady P."/>
            <person name="Pachter L."/>
            <person name="Papaceit M."/>
            <person name="Parisi M.J."/>
            <person name="Parisi M."/>
            <person name="Parts L."/>
            <person name="Pedersen J.S."/>
            <person name="Pesole G."/>
            <person name="Phillippy A.M."/>
            <person name="Ponting C.P."/>
            <person name="Pop M."/>
            <person name="Porcelli D."/>
            <person name="Powell J.R."/>
            <person name="Prohaska S."/>
            <person name="Pruitt K."/>
            <person name="Puig M."/>
            <person name="Quesneville H."/>
            <person name="Ram K.R."/>
            <person name="Rand D."/>
            <person name="Rasmussen M.D."/>
            <person name="Reed L.K."/>
            <person name="Reenan R."/>
            <person name="Reily A."/>
            <person name="Remington K.A."/>
            <person name="Rieger T.T."/>
            <person name="Ritchie M.G."/>
            <person name="Robin C."/>
            <person name="Rogers Y.H."/>
            <person name="Rohde C."/>
            <person name="Rozas J."/>
            <person name="Rubenfield M.J."/>
            <person name="Ruiz A."/>
            <person name="Russo S."/>
            <person name="Salzberg S.L."/>
            <person name="Sanchez-Gracia A."/>
            <person name="Saranga D.J."/>
            <person name="Sato H."/>
            <person name="Schaeffer S.W."/>
            <person name="Schatz M.C."/>
            <person name="Schlenke T."/>
            <person name="Schwartz R."/>
            <person name="Segarra C."/>
            <person name="Singh R.S."/>
            <person name="Sirot L."/>
            <person name="Sirota M."/>
            <person name="Sisneros N.B."/>
            <person name="Smith C.D."/>
            <person name="Smith T.F."/>
            <person name="Spieth J."/>
            <person name="Stage D.E."/>
            <person name="Stark A."/>
            <person name="Stephan W."/>
            <person name="Strausberg R.L."/>
            <person name="Strempel S."/>
            <person name="Sturgill D."/>
            <person name="Sutton G."/>
            <person name="Sutton G.G."/>
            <person name="Tao W."/>
            <person name="Teichmann S."/>
            <person name="Tobari Y.N."/>
            <person name="Tomimura Y."/>
            <person name="Tsolas J.M."/>
            <person name="Valente V.L."/>
            <person name="Venter E."/>
            <person name="Venter J.C."/>
            <person name="Vicario S."/>
            <person name="Vieira F.G."/>
            <person name="Vilella A.J."/>
            <person name="Villasante A."/>
            <person name="Walenz B."/>
            <person name="Wang J."/>
            <person name="Wasserman M."/>
            <person name="Watts T."/>
            <person name="Wilson D."/>
            <person name="Wilson R.K."/>
            <person name="Wing R.A."/>
            <person name="Wolfner M.F."/>
            <person name="Wong A."/>
            <person name="Wong G.K."/>
            <person name="Wu C.I."/>
            <person name="Wu G."/>
            <person name="Yamamoto D."/>
            <person name="Yang H.P."/>
            <person name="Yang S.P."/>
            <person name="Yorke J.A."/>
            <person name="Yoshida K."/>
            <person name="Zdobnov E."/>
            <person name="Zhang P."/>
            <person name="Zhang Y."/>
            <person name="Zimin A.V."/>
            <person name="Baldwin J."/>
            <person name="Abdouelleil A."/>
            <person name="Abdulkadir J."/>
            <person name="Abebe A."/>
            <person name="Abera B."/>
            <person name="Abreu J."/>
            <person name="Acer S.C."/>
            <person name="Aftuck L."/>
            <person name="Alexander A."/>
            <person name="An P."/>
            <person name="Anderson E."/>
            <person name="Anderson S."/>
            <person name="Arachi H."/>
            <person name="Azer M."/>
            <person name="Bachantsang P."/>
            <person name="Barry A."/>
            <person name="Bayul T."/>
            <person name="Berlin A."/>
            <person name="Bessette D."/>
            <person name="Bloom T."/>
            <person name="Blye J."/>
            <person name="Boguslavskiy L."/>
            <person name="Bonnet C."/>
            <person name="Boukhgalter B."/>
            <person name="Bourzgui I."/>
            <person name="Brown A."/>
            <person name="Cahill P."/>
            <person name="Channer S."/>
            <person name="Cheshatsang Y."/>
            <person name="Chuda L."/>
            <person name="Citroen M."/>
            <person name="Collymore A."/>
            <person name="Cooke P."/>
            <person name="Costello M."/>
            <person name="D'Aco K."/>
            <person name="Daza R."/>
            <person name="De Haan G."/>
            <person name="DeGray S."/>
            <person name="DeMaso C."/>
            <person name="Dhargay N."/>
            <person name="Dooley K."/>
            <person name="Dooley E."/>
            <person name="Doricent M."/>
            <person name="Dorje P."/>
            <person name="Dorjee K."/>
            <person name="Dupes A."/>
            <person name="Elong R."/>
            <person name="Falk J."/>
            <person name="Farina A."/>
            <person name="Faro S."/>
            <person name="Ferguson D."/>
            <person name="Fisher S."/>
            <person name="Foley C.D."/>
            <person name="Franke A."/>
            <person name="Friedrich D."/>
            <person name="Gadbois L."/>
            <person name="Gearin G."/>
            <person name="Gearin C.R."/>
            <person name="Giannoukos G."/>
            <person name="Goode T."/>
            <person name="Graham J."/>
            <person name="Grandbois E."/>
            <person name="Grewal S."/>
            <person name="Gyaltsen K."/>
            <person name="Hafez N."/>
            <person name="Hagos B."/>
            <person name="Hall J."/>
            <person name="Henson C."/>
            <person name="Hollinger A."/>
            <person name="Honan T."/>
            <person name="Huard M.D."/>
            <person name="Hughes L."/>
            <person name="Hurhula B."/>
            <person name="Husby M.E."/>
            <person name="Kamat A."/>
            <person name="Kanga B."/>
            <person name="Kashin S."/>
            <person name="Khazanovich D."/>
            <person name="Kisner P."/>
            <person name="Lance K."/>
            <person name="Lara M."/>
            <person name="Lee W."/>
            <person name="Lennon N."/>
            <person name="Letendre F."/>
            <person name="LeVine R."/>
            <person name="Lipovsky A."/>
            <person name="Liu X."/>
            <person name="Liu J."/>
            <person name="Liu S."/>
            <person name="Lokyitsang T."/>
            <person name="Lokyitsang Y."/>
            <person name="Lubonja R."/>
            <person name="Lui A."/>
            <person name="MacDonald P."/>
            <person name="Magnisalis V."/>
            <person name="Maru K."/>
            <person name="Matthews C."/>
            <person name="McCusker W."/>
            <person name="McDonough S."/>
            <person name="Mehta T."/>
            <person name="Meldrim J."/>
            <person name="Meneus L."/>
            <person name="Mihai O."/>
            <person name="Mihalev A."/>
            <person name="Mihova T."/>
            <person name="Mittelman R."/>
            <person name="Mlenga V."/>
            <person name="Montmayeur A."/>
            <person name="Mulrain L."/>
            <person name="Navidi A."/>
            <person name="Naylor J."/>
            <person name="Negash T."/>
            <person name="Nguyen T."/>
            <person name="Nguyen N."/>
            <person name="Nicol R."/>
            <person name="Norbu C."/>
            <person name="Norbu N."/>
            <person name="Novod N."/>
            <person name="O'Neill B."/>
            <person name="Osman S."/>
            <person name="Markiewicz E."/>
            <person name="Oyono O.L."/>
            <person name="Patti C."/>
            <person name="Phunkhang P."/>
            <person name="Pierre F."/>
            <person name="Priest M."/>
            <person name="Raghuraman S."/>
            <person name="Rege F."/>
            <person name="Reyes R."/>
            <person name="Rise C."/>
            <person name="Rogov P."/>
            <person name="Ross K."/>
            <person name="Ryan E."/>
            <person name="Settipalli S."/>
            <person name="Shea T."/>
            <person name="Sherpa N."/>
            <person name="Shi L."/>
            <person name="Shih D."/>
            <person name="Sparrow T."/>
            <person name="Spaulding J."/>
            <person name="Stalker J."/>
            <person name="Stange-Thomann N."/>
            <person name="Stavropoulos S."/>
            <person name="Stone C."/>
            <person name="Strader C."/>
            <person name="Tesfaye S."/>
            <person name="Thomson T."/>
            <person name="Thoulutsang Y."/>
            <person name="Thoulutsang D."/>
            <person name="Topham K."/>
            <person name="Topping I."/>
            <person name="Tsamla T."/>
            <person name="Vassiliev H."/>
            <person name="Vo A."/>
            <person name="Wangchuk T."/>
            <person name="Wangdi T."/>
            <person name="Weiand M."/>
            <person name="Wilkinson J."/>
            <person name="Wilson A."/>
            <person name="Yadav S."/>
            <person name="Young G."/>
            <person name="Yu Q."/>
            <person name="Zembek L."/>
            <person name="Zhong D."/>
            <person name="Zimmer A."/>
            <person name="Zwirko Z."/>
            <person name="Jaffe D.B."/>
            <person name="Alvarez P."/>
            <person name="Brockman W."/>
            <person name="Butler J."/>
            <person name="Chin C."/>
            <person name="Gnerre S."/>
            <person name="Grabherr M."/>
            <person name="Kleber M."/>
            <person name="Mauceli E."/>
            <person name="MacCallum I."/>
        </authorList>
    </citation>
    <scope>NUCLEOTIDE SEQUENCE [LARGE SCALE GENOMIC DNA]</scope>
    <source>
        <strain evidence="3">Tucson 15010-1051.87</strain>
    </source>
</reference>
<dbReference type="EMBL" id="CH940647">
    <property type="protein sequence ID" value="KRF85258.1"/>
    <property type="molecule type" value="Genomic_DNA"/>
</dbReference>
<evidence type="ECO:0000313" key="3">
    <source>
        <dbReference type="Proteomes" id="UP000008792"/>
    </source>
</evidence>
<accession>A0A0Q9WKT3</accession>
<gene>
    <name evidence="2" type="primary">Dvir\GJ26162</name>
    <name evidence="2" type="ORF">Dvir_GJ26162</name>
</gene>
<evidence type="ECO:0000256" key="1">
    <source>
        <dbReference type="SAM" id="MobiDB-lite"/>
    </source>
</evidence>
<organism evidence="2 3">
    <name type="scientific">Drosophila virilis</name>
    <name type="common">Fruit fly</name>
    <dbReference type="NCBI Taxonomy" id="7244"/>
    <lineage>
        <taxon>Eukaryota</taxon>
        <taxon>Metazoa</taxon>
        <taxon>Ecdysozoa</taxon>
        <taxon>Arthropoda</taxon>
        <taxon>Hexapoda</taxon>
        <taxon>Insecta</taxon>
        <taxon>Pterygota</taxon>
        <taxon>Neoptera</taxon>
        <taxon>Endopterygota</taxon>
        <taxon>Diptera</taxon>
        <taxon>Brachycera</taxon>
        <taxon>Muscomorpha</taxon>
        <taxon>Ephydroidea</taxon>
        <taxon>Drosophilidae</taxon>
        <taxon>Drosophila</taxon>
    </lineage>
</organism>